<dbReference type="PANTHER" id="PTHR18964">
    <property type="entry name" value="ROK (REPRESSOR, ORF, KINASE) FAMILY"/>
    <property type="match status" value="1"/>
</dbReference>
<comment type="caution">
    <text evidence="2">The sequence shown here is derived from an EMBL/GenBank/DDBJ whole genome shotgun (WGS) entry which is preliminary data.</text>
</comment>
<evidence type="ECO:0000313" key="3">
    <source>
        <dbReference type="Proteomes" id="UP000479756"/>
    </source>
</evidence>
<evidence type="ECO:0000313" key="2">
    <source>
        <dbReference type="EMBL" id="NEM90871.1"/>
    </source>
</evidence>
<reference evidence="2 3" key="1">
    <citation type="journal article" date="2014" name="Int. J. Syst. Evol. Microbiol.">
        <title>Description of Galbitalea soli gen. nov., sp. nov., and Frondihabitans sucicola sp. nov.</title>
        <authorList>
            <person name="Kim S.J."/>
            <person name="Lim J.M."/>
            <person name="Ahn J.H."/>
            <person name="Weon H.Y."/>
            <person name="Hamada M."/>
            <person name="Suzuki K."/>
            <person name="Ahn T.Y."/>
            <person name="Kwon S.W."/>
        </authorList>
    </citation>
    <scope>NUCLEOTIDE SEQUENCE [LARGE SCALE GENOMIC DNA]</scope>
    <source>
        <strain evidence="2 3">NBRC 108727</strain>
    </source>
</reference>
<protein>
    <submittedName>
        <fullName evidence="2">ROK family protein</fullName>
    </submittedName>
</protein>
<sequence>MTWSGVAPARTFVGIDVGGTATRFVAVDEELTVLQSAIASTPARATPAELETFFAESVAELVVGSEIAAIGVGVSGPISAEGIIQNPDTLPALTGVNVPALLRHSVGVPAYIDNDAVTAALGEATVGAGRGYDHVLMVTLGTGVGVSMLNVGEPVRGADGQHPEAGHLGVDGPPAPCYCGRRCCWEQLASRQALQRSCTVLVEDPRNSSADIDLVADRATSGDPVARAVFDDYGRRLAAGAATLLTVFRPQILILGGSGSTYFPHFERALHDALAEVTGAYPTPRIAVAEFGEYGGAIGAAVLAIARSA</sequence>
<dbReference type="PANTHER" id="PTHR18964:SF149">
    <property type="entry name" value="BIFUNCTIONAL UDP-N-ACETYLGLUCOSAMINE 2-EPIMERASE_N-ACETYLMANNOSAMINE KINASE"/>
    <property type="match status" value="1"/>
</dbReference>
<gene>
    <name evidence="2" type="ORF">G3T37_05830</name>
</gene>
<dbReference type="AlphaFoldDB" id="A0A7C9PML7"/>
<name>A0A7C9PML7_9MICO</name>
<proteinExistence type="inferred from homology"/>
<dbReference type="SUPFAM" id="SSF53067">
    <property type="entry name" value="Actin-like ATPase domain"/>
    <property type="match status" value="1"/>
</dbReference>
<dbReference type="InterPro" id="IPR043129">
    <property type="entry name" value="ATPase_NBD"/>
</dbReference>
<keyword evidence="3" id="KW-1185">Reference proteome</keyword>
<dbReference type="RefSeq" id="WP_163472475.1">
    <property type="nucleotide sequence ID" value="NZ_JAAGWZ010000001.1"/>
</dbReference>
<dbReference type="Proteomes" id="UP000479756">
    <property type="component" value="Unassembled WGS sequence"/>
</dbReference>
<accession>A0A7C9PML7</accession>
<dbReference type="Gene3D" id="3.30.420.40">
    <property type="match status" value="2"/>
</dbReference>
<dbReference type="InterPro" id="IPR000600">
    <property type="entry name" value="ROK"/>
</dbReference>
<comment type="similarity">
    <text evidence="1">Belongs to the ROK (NagC/XylR) family.</text>
</comment>
<dbReference type="EMBL" id="JAAGWZ010000001">
    <property type="protein sequence ID" value="NEM90871.1"/>
    <property type="molecule type" value="Genomic_DNA"/>
</dbReference>
<dbReference type="Pfam" id="PF00480">
    <property type="entry name" value="ROK"/>
    <property type="match status" value="1"/>
</dbReference>
<evidence type="ECO:0000256" key="1">
    <source>
        <dbReference type="ARBA" id="ARBA00006479"/>
    </source>
</evidence>
<organism evidence="2 3">
    <name type="scientific">Galbitalea soli</name>
    <dbReference type="NCBI Taxonomy" id="1268042"/>
    <lineage>
        <taxon>Bacteria</taxon>
        <taxon>Bacillati</taxon>
        <taxon>Actinomycetota</taxon>
        <taxon>Actinomycetes</taxon>
        <taxon>Micrococcales</taxon>
        <taxon>Microbacteriaceae</taxon>
        <taxon>Galbitalea</taxon>
    </lineage>
</organism>